<dbReference type="Pfam" id="PF04820">
    <property type="entry name" value="Trp_halogenase"/>
    <property type="match status" value="1"/>
</dbReference>
<keyword evidence="2" id="KW-0274">FAD</keyword>
<dbReference type="InterPro" id="IPR006905">
    <property type="entry name" value="Flavin_halogenase"/>
</dbReference>
<dbReference type="KEGG" id="aex:Astex_3619"/>
<dbReference type="InterPro" id="IPR050816">
    <property type="entry name" value="Flavin-dep_Halogenase_NPB"/>
</dbReference>
<dbReference type="PANTHER" id="PTHR43747:SF4">
    <property type="entry name" value="FLAVIN-DEPENDENT TRYPTOPHAN HALOGENASE"/>
    <property type="match status" value="1"/>
</dbReference>
<evidence type="ECO:0000256" key="2">
    <source>
        <dbReference type="PIRSR" id="PIRSR011396-2"/>
    </source>
</evidence>
<dbReference type="InterPro" id="IPR036188">
    <property type="entry name" value="FAD/NAD-bd_sf"/>
</dbReference>
<feature type="binding site" evidence="2">
    <location>
        <position position="341"/>
    </location>
    <ligand>
        <name>L-tryptophan</name>
        <dbReference type="ChEBI" id="CHEBI:57912"/>
    </ligand>
</feature>
<evidence type="ECO:0000313" key="4">
    <source>
        <dbReference type="Proteomes" id="UP000001492"/>
    </source>
</evidence>
<feature type="binding site" evidence="2">
    <location>
        <position position="345"/>
    </location>
    <ligand>
        <name>FAD</name>
        <dbReference type="ChEBI" id="CHEBI:57692"/>
    </ligand>
</feature>
<feature type="binding site" evidence="2">
    <location>
        <begin position="13"/>
        <end position="16"/>
    </location>
    <ligand>
        <name>FAD</name>
        <dbReference type="ChEBI" id="CHEBI:57692"/>
    </ligand>
</feature>
<keyword evidence="2" id="KW-0547">Nucleotide-binding</keyword>
<dbReference type="EMBL" id="CP002397">
    <property type="protein sequence ID" value="ADU15247.1"/>
    <property type="molecule type" value="Genomic_DNA"/>
</dbReference>
<dbReference type="PANTHER" id="PTHR43747">
    <property type="entry name" value="FAD-BINDING PROTEIN"/>
    <property type="match status" value="1"/>
</dbReference>
<dbReference type="eggNOG" id="COG0446">
    <property type="taxonomic scope" value="Bacteria"/>
</dbReference>
<proteinExistence type="predicted"/>
<keyword evidence="2" id="KW-0285">Flavoprotein</keyword>
<dbReference type="RefSeq" id="WP_013481061.1">
    <property type="nucleotide sequence ID" value="NC_014818.1"/>
</dbReference>
<dbReference type="AlphaFoldDB" id="E8RVA6"/>
<evidence type="ECO:0000313" key="3">
    <source>
        <dbReference type="EMBL" id="ADU15247.1"/>
    </source>
</evidence>
<reference evidence="4" key="1">
    <citation type="submission" date="2010-12" db="EMBL/GenBank/DDBJ databases">
        <title>Complete sequence of plasmid 1 of Asticcacaulis excentricus CB 48.</title>
        <authorList>
            <consortium name="US DOE Joint Genome Institute"/>
            <person name="Lucas S."/>
            <person name="Copeland A."/>
            <person name="Lapidus A."/>
            <person name="Cheng J.-F."/>
            <person name="Bruce D."/>
            <person name="Goodwin L."/>
            <person name="Pitluck S."/>
            <person name="Teshima H."/>
            <person name="Davenport K."/>
            <person name="Detter J.C."/>
            <person name="Han C."/>
            <person name="Tapia R."/>
            <person name="Land M."/>
            <person name="Hauser L."/>
            <person name="Jeffries C."/>
            <person name="Kyrpides N."/>
            <person name="Ivanova N."/>
            <person name="Ovchinnikova G."/>
            <person name="Brun Y.V."/>
            <person name="Woyke T."/>
        </authorList>
    </citation>
    <scope>NUCLEOTIDE SEQUENCE [LARGE SCALE GENOMIC DNA]</scope>
    <source>
        <strain evidence="4">ATCC 15261 / DSM 4724 / KCTC 12464 / NCIMB 9791 / VKM B-1370 / CB 48</strain>
        <plasmid evidence="4">pASTEX01</plasmid>
    </source>
</reference>
<feature type="binding site" evidence="2">
    <location>
        <position position="79"/>
    </location>
    <ligand>
        <name>7-chloro-L-tryptophan</name>
        <dbReference type="ChEBI" id="CHEBI:58713"/>
    </ligand>
</feature>
<dbReference type="InterPro" id="IPR033856">
    <property type="entry name" value="Trp_halogen"/>
</dbReference>
<dbReference type="PIRSF" id="PIRSF011396">
    <property type="entry name" value="Trp_halogenase"/>
    <property type="match status" value="1"/>
</dbReference>
<geneLocation type="plasmid" evidence="3 4">
    <name>pASTEX01</name>
</geneLocation>
<accession>E8RVA6</accession>
<organism evidence="3 4">
    <name type="scientific">Asticcacaulis excentricus (strain ATCC 15261 / DSM 4724 / KCTC 12464 / NCIMB 9791 / VKM B-1370 / CB 48)</name>
    <dbReference type="NCBI Taxonomy" id="573065"/>
    <lineage>
        <taxon>Bacteria</taxon>
        <taxon>Pseudomonadati</taxon>
        <taxon>Pseudomonadota</taxon>
        <taxon>Alphaproteobacteria</taxon>
        <taxon>Caulobacterales</taxon>
        <taxon>Caulobacteraceae</taxon>
        <taxon>Asticcacaulis</taxon>
    </lineage>
</organism>
<feature type="binding site" evidence="2">
    <location>
        <position position="332"/>
    </location>
    <ligand>
        <name>FAD</name>
        <dbReference type="ChEBI" id="CHEBI:57692"/>
    </ligand>
</feature>
<dbReference type="Proteomes" id="UP000001492">
    <property type="component" value="Plasmid pASTEX01"/>
</dbReference>
<name>E8RVA6_ASTEC</name>
<dbReference type="OrthoDB" id="7580761at2"/>
<dbReference type="HOGENOM" id="CLU_022247_1_0_5"/>
<dbReference type="SUPFAM" id="SSF51905">
    <property type="entry name" value="FAD/NAD(P)-binding domain"/>
    <property type="match status" value="1"/>
</dbReference>
<feature type="active site" evidence="1">
    <location>
        <position position="79"/>
    </location>
</feature>
<evidence type="ECO:0000256" key="1">
    <source>
        <dbReference type="PIRSR" id="PIRSR011396-1"/>
    </source>
</evidence>
<dbReference type="GO" id="GO:0000166">
    <property type="term" value="F:nucleotide binding"/>
    <property type="evidence" value="ECO:0007669"/>
    <property type="project" value="UniProtKB-KW"/>
</dbReference>
<gene>
    <name evidence="3" type="ordered locus">Astex_3619</name>
</gene>
<protein>
    <submittedName>
        <fullName evidence="3">Tryptophan halogenase</fullName>
    </submittedName>
</protein>
<keyword evidence="4" id="KW-1185">Reference proteome</keyword>
<dbReference type="GO" id="GO:0004497">
    <property type="term" value="F:monooxygenase activity"/>
    <property type="evidence" value="ECO:0007669"/>
    <property type="project" value="InterPro"/>
</dbReference>
<sequence length="501" mass="56906">MSQKIRHVVIAGGGTAGWMTAAWFARLLKDDVDTITLVESEEISTIGVGEATTPYIRVFNQVLDIDEHAFLKSTYGTYKLGIEFVDWGAINNRYVHPFGPFGREFGALPFHSVWLRHALSDRNASLDAYNLQALAAKAGKFMPPAGANSPLAEISYAYHFDASHYAAFLRQMSEAEGVRRVEGRIEHVDLDERGFISGLRLNGERLIEGDLFIDCTGFRSLLLGEALGVGFEDWSRWLPCDRALAVPSRSTEPPVPYTRSTAHSAGWRWRIPLQHRVGNGSVFCSQFMDEETARENLLANLDGEPLAEPRAIRFQTGRRQKFWEKNCVAIGLSSGFLEPLESTSIMLIQNGIARLQYLFPDRDFHQADIDTYNADLTREYEEVRDFLILHYYVGSRCDSDFWRYCRDMSVPDALTQRLNLFRSRGRIPQERGEQFRTGNWLAVMWGQGLRPAAPDPLVLSIPEERSETWLRQTRDVIAACRDRMPPHEDYIRHFCAATISA</sequence>
<keyword evidence="3" id="KW-0614">Plasmid</keyword>
<dbReference type="Gene3D" id="3.50.50.60">
    <property type="entry name" value="FAD/NAD(P)-binding domain"/>
    <property type="match status" value="1"/>
</dbReference>